<organism evidence="4 5">
    <name type="scientific">Photobacterium chitinilyticum</name>
    <dbReference type="NCBI Taxonomy" id="2485123"/>
    <lineage>
        <taxon>Bacteria</taxon>
        <taxon>Pseudomonadati</taxon>
        <taxon>Pseudomonadota</taxon>
        <taxon>Gammaproteobacteria</taxon>
        <taxon>Vibrionales</taxon>
        <taxon>Vibrionaceae</taxon>
        <taxon>Photobacterium</taxon>
    </lineage>
</organism>
<keyword evidence="3" id="KW-0175">Coiled coil</keyword>
<comment type="caution">
    <text evidence="4">The sequence shown here is derived from an EMBL/GenBank/DDBJ whole genome shotgun (WGS) entry which is preliminary data.</text>
</comment>
<proteinExistence type="inferred from homology"/>
<protein>
    <submittedName>
        <fullName evidence="4">Toxic anion resistance protein</fullName>
    </submittedName>
</protein>
<dbReference type="EMBL" id="RJLM01000001">
    <property type="protein sequence ID" value="RWX56837.1"/>
    <property type="molecule type" value="Genomic_DNA"/>
</dbReference>
<dbReference type="Pfam" id="PF05816">
    <property type="entry name" value="TelA"/>
    <property type="match status" value="1"/>
</dbReference>
<accession>A0A444JUT5</accession>
<comment type="similarity">
    <text evidence="1 2">Belongs to the TelA family.</text>
</comment>
<evidence type="ECO:0000256" key="2">
    <source>
        <dbReference type="PIRNR" id="PIRNR026508"/>
    </source>
</evidence>
<evidence type="ECO:0000256" key="3">
    <source>
        <dbReference type="SAM" id="Coils"/>
    </source>
</evidence>
<reference evidence="4 5" key="1">
    <citation type="submission" date="2018-11" db="EMBL/GenBank/DDBJ databases">
        <title>Photobacterium sp. BEI247 sp. nov., a marine bacterium isolated from Yongle Blue Hole in the South China Sea.</title>
        <authorList>
            <person name="Wang X."/>
        </authorList>
    </citation>
    <scope>NUCLEOTIDE SEQUENCE [LARGE SCALE GENOMIC DNA]</scope>
    <source>
        <strain evidence="5">BEI247</strain>
    </source>
</reference>
<dbReference type="Proteomes" id="UP000287563">
    <property type="component" value="Unassembled WGS sequence"/>
</dbReference>
<feature type="coiled-coil region" evidence="3">
    <location>
        <begin position="111"/>
        <end position="184"/>
    </location>
</feature>
<sequence>MTQESSNATELRLSSNEQQQAAELAEQLNPFDTVSTLVFGKEALQSITAFSDRVLADVRAKDAGDAGDILHAMVTNMSSSQFDDLGKESFLSRLPLIGELFQSFGKFVKGFDTVKAQLDELAKRLEAQETKLAQDIQQLDGLYDENLGLLQQLDIYIHAGNIRLEKLKNEELVALKEKADASNDALDGQAYRDALQAMTRLEKRVHNLSLARMAAIQTAPQIRLSQEGNKMLMEDIQDIIHNTLPLWKRQFLIAISNFEKEKALKVTRTVKDYTNKQYVQNAEKLKALEEQISENYQRGILDIESLQTVNQLTIDTLKNTLGHVKEGRIKRQQAGKALAQAEQDLKFALQDTFEDIPG</sequence>
<dbReference type="PIRSF" id="PIRSF026508">
    <property type="entry name" value="TelA"/>
    <property type="match status" value="1"/>
</dbReference>
<dbReference type="PANTHER" id="PTHR38432">
    <property type="entry name" value="TELA-LIKE PROTEIN SAOUHSC_01408"/>
    <property type="match status" value="1"/>
</dbReference>
<evidence type="ECO:0000313" key="4">
    <source>
        <dbReference type="EMBL" id="RWX56837.1"/>
    </source>
</evidence>
<dbReference type="InterPro" id="IPR008863">
    <property type="entry name" value="Toxic_anion-R_TelA"/>
</dbReference>
<dbReference type="PANTHER" id="PTHR38432:SF1">
    <property type="entry name" value="TELA-LIKE PROTEIN SAOUHSC_01408"/>
    <property type="match status" value="1"/>
</dbReference>
<keyword evidence="5" id="KW-1185">Reference proteome</keyword>
<name>A0A444JUT5_9GAMM</name>
<dbReference type="AlphaFoldDB" id="A0A444JUT5"/>
<gene>
    <name evidence="4" type="ORF">EDI28_01985</name>
</gene>
<dbReference type="OrthoDB" id="9768858at2"/>
<dbReference type="RefSeq" id="WP_128782156.1">
    <property type="nucleotide sequence ID" value="NZ_JAKJSG010000015.1"/>
</dbReference>
<evidence type="ECO:0000256" key="1">
    <source>
        <dbReference type="ARBA" id="ARBA00005541"/>
    </source>
</evidence>
<evidence type="ECO:0000313" key="5">
    <source>
        <dbReference type="Proteomes" id="UP000287563"/>
    </source>
</evidence>